<name>A0A4Z0V9N7_9BACT</name>
<gene>
    <name evidence="3" type="ORF">EZ315_05965</name>
</gene>
<keyword evidence="3" id="KW-0378">Hydrolase</keyword>
<dbReference type="AlphaFoldDB" id="A0A4Z0V9N7"/>
<keyword evidence="1" id="KW-0732">Signal</keyword>
<dbReference type="PANTHER" id="PTHR43265:SF1">
    <property type="entry name" value="ESTERASE ESTD"/>
    <property type="match status" value="1"/>
</dbReference>
<dbReference type="Proteomes" id="UP000297635">
    <property type="component" value="Unassembled WGS sequence"/>
</dbReference>
<dbReference type="InterPro" id="IPR022742">
    <property type="entry name" value="Hydrolase_4"/>
</dbReference>
<evidence type="ECO:0000313" key="3">
    <source>
        <dbReference type="EMBL" id="TGG40263.1"/>
    </source>
</evidence>
<dbReference type="SUPFAM" id="SSF53474">
    <property type="entry name" value="alpha/beta-Hydrolases"/>
    <property type="match status" value="1"/>
</dbReference>
<reference evidence="3 4" key="1">
    <citation type="submission" date="2019-02" db="EMBL/GenBank/DDBJ databases">
        <title>Isolation and identification of novel species under the genus Muribaculum.</title>
        <authorList>
            <person name="Miyake S."/>
            <person name="Ding Y."/>
            <person name="Low A."/>
            <person name="Soh M."/>
            <person name="Seedorf H."/>
        </authorList>
    </citation>
    <scope>NUCLEOTIDE SEQUENCE [LARGE SCALE GENOMIC DNA]</scope>
    <source>
        <strain evidence="3 4">TLL-A3</strain>
    </source>
</reference>
<dbReference type="Gene3D" id="3.40.50.1820">
    <property type="entry name" value="alpha/beta hydrolase"/>
    <property type="match status" value="1"/>
</dbReference>
<feature type="domain" description="Serine aminopeptidase S33" evidence="2">
    <location>
        <begin position="49"/>
        <end position="162"/>
    </location>
</feature>
<sequence>MRLPLTLCLLILATLFSRAETQRLMIPGSHGNLSAVIETPDLRQGQKCPMVMIMHGFMGSKDSPLEKMIAEKLLSAGIASIRFDFNGHGESEGEFIDMTVPNEIEDAIKVHSYVSGLPYVSSIGVTGHSQGGVVASMLAGKLGKKKVRSVVLMAPAAVLRDDAIRGNTMGKIYDPLNPPEYIEMWNGKKLGRDYMLTAFSLPIYETASAYTGHACIIHGTGDRVAPYTYGLRFHDIWKGSEYHQLEAEDHGFSKDLDRAATLSADFLITHLK</sequence>
<dbReference type="PANTHER" id="PTHR43265">
    <property type="entry name" value="ESTERASE ESTD"/>
    <property type="match status" value="1"/>
</dbReference>
<protein>
    <submittedName>
        <fullName evidence="3">Alpha/beta fold hydrolase</fullName>
    </submittedName>
</protein>
<feature type="chain" id="PRO_5021311430" evidence="1">
    <location>
        <begin position="20"/>
        <end position="272"/>
    </location>
</feature>
<evidence type="ECO:0000256" key="1">
    <source>
        <dbReference type="SAM" id="SignalP"/>
    </source>
</evidence>
<proteinExistence type="predicted"/>
<accession>A0A4Z0V9N7</accession>
<evidence type="ECO:0000313" key="4">
    <source>
        <dbReference type="Proteomes" id="UP000297635"/>
    </source>
</evidence>
<dbReference type="InterPro" id="IPR053145">
    <property type="entry name" value="AB_hydrolase_Est10"/>
</dbReference>
<dbReference type="InterPro" id="IPR029058">
    <property type="entry name" value="AB_hydrolase_fold"/>
</dbReference>
<dbReference type="RefSeq" id="WP_135471276.1">
    <property type="nucleotide sequence ID" value="NZ_CASMPH010000005.1"/>
</dbReference>
<dbReference type="GO" id="GO:0052689">
    <property type="term" value="F:carboxylic ester hydrolase activity"/>
    <property type="evidence" value="ECO:0007669"/>
    <property type="project" value="TreeGrafter"/>
</dbReference>
<feature type="signal peptide" evidence="1">
    <location>
        <begin position="1"/>
        <end position="19"/>
    </location>
</feature>
<dbReference type="EMBL" id="SJSA01000001">
    <property type="protein sequence ID" value="TGG40263.1"/>
    <property type="molecule type" value="Genomic_DNA"/>
</dbReference>
<comment type="caution">
    <text evidence="3">The sequence shown here is derived from an EMBL/GenBank/DDBJ whole genome shotgun (WGS) entry which is preliminary data.</text>
</comment>
<evidence type="ECO:0000259" key="2">
    <source>
        <dbReference type="Pfam" id="PF12146"/>
    </source>
</evidence>
<organism evidence="3 4">
    <name type="scientific">Duncaniella freteri</name>
    <dbReference type="NCBI Taxonomy" id="2530391"/>
    <lineage>
        <taxon>Bacteria</taxon>
        <taxon>Pseudomonadati</taxon>
        <taxon>Bacteroidota</taxon>
        <taxon>Bacteroidia</taxon>
        <taxon>Bacteroidales</taxon>
        <taxon>Muribaculaceae</taxon>
        <taxon>Duncaniella</taxon>
    </lineage>
</organism>
<dbReference type="Pfam" id="PF12146">
    <property type="entry name" value="Hydrolase_4"/>
    <property type="match status" value="1"/>
</dbReference>
<keyword evidence="4" id="KW-1185">Reference proteome</keyword>